<name>A0A103YDG3_CYNCS</name>
<dbReference type="EMBL" id="LEKV01001524">
    <property type="protein sequence ID" value="KVI07074.1"/>
    <property type="molecule type" value="Genomic_DNA"/>
</dbReference>
<accession>A0A103YDG3</accession>
<evidence type="ECO:0000256" key="1">
    <source>
        <dbReference type="SAM" id="Phobius"/>
    </source>
</evidence>
<organism evidence="2 3">
    <name type="scientific">Cynara cardunculus var. scolymus</name>
    <name type="common">Globe artichoke</name>
    <name type="synonym">Cynara scolymus</name>
    <dbReference type="NCBI Taxonomy" id="59895"/>
    <lineage>
        <taxon>Eukaryota</taxon>
        <taxon>Viridiplantae</taxon>
        <taxon>Streptophyta</taxon>
        <taxon>Embryophyta</taxon>
        <taxon>Tracheophyta</taxon>
        <taxon>Spermatophyta</taxon>
        <taxon>Magnoliopsida</taxon>
        <taxon>eudicotyledons</taxon>
        <taxon>Gunneridae</taxon>
        <taxon>Pentapetalae</taxon>
        <taxon>asterids</taxon>
        <taxon>campanulids</taxon>
        <taxon>Asterales</taxon>
        <taxon>Asteraceae</taxon>
        <taxon>Carduoideae</taxon>
        <taxon>Cardueae</taxon>
        <taxon>Carduinae</taxon>
        <taxon>Cynara</taxon>
    </lineage>
</organism>
<dbReference type="Gramene" id="KVI07074">
    <property type="protein sequence ID" value="KVI07074"/>
    <property type="gene ID" value="Ccrd_014551"/>
</dbReference>
<proteinExistence type="predicted"/>
<reference evidence="2 3" key="1">
    <citation type="journal article" date="2016" name="Sci. Rep.">
        <title>The genome sequence of the outbreeding globe artichoke constructed de novo incorporating a phase-aware low-pass sequencing strategy of F1 progeny.</title>
        <authorList>
            <person name="Scaglione D."/>
            <person name="Reyes-Chin-Wo S."/>
            <person name="Acquadro A."/>
            <person name="Froenicke L."/>
            <person name="Portis E."/>
            <person name="Beitel C."/>
            <person name="Tirone M."/>
            <person name="Mauro R."/>
            <person name="Lo Monaco A."/>
            <person name="Mauromicale G."/>
            <person name="Faccioli P."/>
            <person name="Cattivelli L."/>
            <person name="Rieseberg L."/>
            <person name="Michelmore R."/>
            <person name="Lanteri S."/>
        </authorList>
    </citation>
    <scope>NUCLEOTIDE SEQUENCE [LARGE SCALE GENOMIC DNA]</scope>
    <source>
        <strain evidence="2">2C</strain>
    </source>
</reference>
<dbReference type="Gene3D" id="2.10.10.100">
    <property type="match status" value="1"/>
</dbReference>
<keyword evidence="1" id="KW-1133">Transmembrane helix</keyword>
<feature type="transmembrane region" description="Helical" evidence="1">
    <location>
        <begin position="190"/>
        <end position="214"/>
    </location>
</feature>
<protein>
    <submittedName>
        <fullName evidence="2">Uncharacterized protein</fullName>
    </submittedName>
</protein>
<evidence type="ECO:0000313" key="3">
    <source>
        <dbReference type="Proteomes" id="UP000243975"/>
    </source>
</evidence>
<evidence type="ECO:0000313" key="2">
    <source>
        <dbReference type="EMBL" id="KVI07074.1"/>
    </source>
</evidence>
<gene>
    <name evidence="2" type="ORF">Ccrd_014551</name>
</gene>
<keyword evidence="1" id="KW-0472">Membrane</keyword>
<sequence>MHFLMHLQASATLFESTYKSSGCSKRLLNTFSSFYIQLVSPLVSYAGENLEAIYRGSRFHPPCEIRRACDQRRVSDRRWGYGGGPEVKELGEGLMRGKEPYIGGVSEKGALSKKIEGIDAKRADPLTPHGVIVFQENDFLNPVCLSFFRRLSSASLTFGSGNTASVGSSRCRTSDLRATLTCFSTFSSPFFAMGSVSFMVWFALLMGSDLTLLLSPPPRMDEKAVARATTKFGFVRAGTMSARAAGDGLWYISDEDPAIVIEFPAILSLSLSLSLSFPVLSLFYHMVCGLVVILSCLQSLVLNLF</sequence>
<keyword evidence="3" id="KW-1185">Reference proteome</keyword>
<comment type="caution">
    <text evidence="2">The sequence shown here is derived from an EMBL/GenBank/DDBJ whole genome shotgun (WGS) entry which is preliminary data.</text>
</comment>
<feature type="transmembrane region" description="Helical" evidence="1">
    <location>
        <begin position="283"/>
        <end position="304"/>
    </location>
</feature>
<keyword evidence="1" id="KW-0812">Transmembrane</keyword>
<dbReference type="AlphaFoldDB" id="A0A103YDG3"/>
<dbReference type="Proteomes" id="UP000243975">
    <property type="component" value="Unassembled WGS sequence"/>
</dbReference>